<comment type="caution">
    <text evidence="1">The sequence shown here is derived from an EMBL/GenBank/DDBJ whole genome shotgun (WGS) entry which is preliminary data.</text>
</comment>
<sequence>MSRLLIYDTSNFMDFPIGGQLTSIGNFLRFLCEEHPERTDDVMLIGITLEADEIGKIKKIRLHGRELKFLPVAVAQSDLGNTSKSLRLQYMKGLLKYRKLLKIKKKDCNYIHTPEAYGVVKFFSMYSKCVIFSHGSYFNMERGFRFFQKNVFIKKGFVAYLKWILGNADMIFLLDKDSLRDYAPYNDNLVEVLNSIVCPDIPGGKRSLKEGKPREILFVGRLSKDKQVEPIIQAVMDTDSLEGMEELHLTIVGNGEEYRNLIKYEGDKVHFTGAVVPEKVKEYMDKADILVMNSAFEGIPMTILEGISYALPVISTNVGGIGQVLHFGQDSEETDGTAESIRGAMKRIAAHYERYSEYAYANSKNFDYKMVNKKVYELLSIYWS</sequence>
<dbReference type="PANTHER" id="PTHR45947:SF3">
    <property type="entry name" value="SULFOQUINOVOSYL TRANSFERASE SQD2"/>
    <property type="match status" value="1"/>
</dbReference>
<dbReference type="InterPro" id="IPR050194">
    <property type="entry name" value="Glycosyltransferase_grp1"/>
</dbReference>
<dbReference type="OrthoDB" id="9806653at2"/>
<dbReference type="SUPFAM" id="SSF53756">
    <property type="entry name" value="UDP-Glycosyltransferase/glycogen phosphorylase"/>
    <property type="match status" value="1"/>
</dbReference>
<dbReference type="PANTHER" id="PTHR45947">
    <property type="entry name" value="SULFOQUINOVOSYL TRANSFERASE SQD2"/>
    <property type="match status" value="1"/>
</dbReference>
<accession>A0A4R1R227</accession>
<dbReference type="Proteomes" id="UP000295718">
    <property type="component" value="Unassembled WGS sequence"/>
</dbReference>
<dbReference type="AlphaFoldDB" id="A0A4R1R227"/>
<name>A0A4R1R227_9FIRM</name>
<dbReference type="Pfam" id="PF13692">
    <property type="entry name" value="Glyco_trans_1_4"/>
    <property type="match status" value="1"/>
</dbReference>
<dbReference type="EMBL" id="SLUO01000004">
    <property type="protein sequence ID" value="TCL59401.1"/>
    <property type="molecule type" value="Genomic_DNA"/>
</dbReference>
<gene>
    <name evidence="1" type="ORF">EDD76_104138</name>
</gene>
<dbReference type="STRING" id="1469948.GCA_000732725_03724"/>
<dbReference type="CDD" id="cd03801">
    <property type="entry name" value="GT4_PimA-like"/>
    <property type="match status" value="1"/>
</dbReference>
<protein>
    <submittedName>
        <fullName evidence="1">Glycosyltransferase involved in cell wall biosynthesis</fullName>
    </submittedName>
</protein>
<dbReference type="GO" id="GO:0016757">
    <property type="term" value="F:glycosyltransferase activity"/>
    <property type="evidence" value="ECO:0007669"/>
    <property type="project" value="TreeGrafter"/>
</dbReference>
<evidence type="ECO:0000313" key="1">
    <source>
        <dbReference type="EMBL" id="TCL59401.1"/>
    </source>
</evidence>
<keyword evidence="2" id="KW-1185">Reference proteome</keyword>
<dbReference type="Gene3D" id="3.40.50.2000">
    <property type="entry name" value="Glycogen Phosphorylase B"/>
    <property type="match status" value="2"/>
</dbReference>
<organism evidence="1 2">
    <name type="scientific">Kineothrix alysoides</name>
    <dbReference type="NCBI Taxonomy" id="1469948"/>
    <lineage>
        <taxon>Bacteria</taxon>
        <taxon>Bacillati</taxon>
        <taxon>Bacillota</taxon>
        <taxon>Clostridia</taxon>
        <taxon>Lachnospirales</taxon>
        <taxon>Lachnospiraceae</taxon>
        <taxon>Kineothrix</taxon>
    </lineage>
</organism>
<keyword evidence="1" id="KW-0808">Transferase</keyword>
<dbReference type="RefSeq" id="WP_132038510.1">
    <property type="nucleotide sequence ID" value="NZ_JPNB01000002.1"/>
</dbReference>
<evidence type="ECO:0000313" key="2">
    <source>
        <dbReference type="Proteomes" id="UP000295718"/>
    </source>
</evidence>
<proteinExistence type="predicted"/>
<reference evidence="1 2" key="1">
    <citation type="submission" date="2019-03" db="EMBL/GenBank/DDBJ databases">
        <title>Genomic Encyclopedia of Type Strains, Phase IV (KMG-IV): sequencing the most valuable type-strain genomes for metagenomic binning, comparative biology and taxonomic classification.</title>
        <authorList>
            <person name="Goeker M."/>
        </authorList>
    </citation>
    <scope>NUCLEOTIDE SEQUENCE [LARGE SCALE GENOMIC DNA]</scope>
    <source>
        <strain evidence="1 2">DSM 100556</strain>
    </source>
</reference>